<reference evidence="1 2" key="1">
    <citation type="journal article" date="2014" name="Genome Biol. Evol.">
        <title>The genome of the myxosporean Thelohanellus kitauei shows adaptations to nutrient acquisition within its fish host.</title>
        <authorList>
            <person name="Yang Y."/>
            <person name="Xiong J."/>
            <person name="Zhou Z."/>
            <person name="Huo F."/>
            <person name="Miao W."/>
            <person name="Ran C."/>
            <person name="Liu Y."/>
            <person name="Zhang J."/>
            <person name="Feng J."/>
            <person name="Wang M."/>
            <person name="Wang M."/>
            <person name="Wang L."/>
            <person name="Yao B."/>
        </authorList>
    </citation>
    <scope>NUCLEOTIDE SEQUENCE [LARGE SCALE GENOMIC DNA]</scope>
    <source>
        <strain evidence="1">Wuqing</strain>
    </source>
</reference>
<sequence length="140" mass="16541">MEIQITSSKKYTNMISASGIEFTRRFGDFQKLSELIDLRRDITLKEKFKSESIEKFYASLNESKFINLRKMAMKLLVLFWSTYICEQTLSTINIKKTELVFNLTDIHVHSLLRISTSNMEPEFEQFLITLIDHKCLINFK</sequence>
<dbReference type="PANTHER" id="PTHR45913:SF5">
    <property type="entry name" value="GENERAL TRANSCRIPTION FACTOR II-I REPEAT DOMAIN-CONTAINING PROTEIN 2A-LIKE PROTEIN"/>
    <property type="match status" value="1"/>
</dbReference>
<dbReference type="PANTHER" id="PTHR45913">
    <property type="entry name" value="EPM2A-INTERACTING PROTEIN 1"/>
    <property type="match status" value="1"/>
</dbReference>
<gene>
    <name evidence="1" type="ORF">RF11_11515</name>
</gene>
<evidence type="ECO:0000313" key="1">
    <source>
        <dbReference type="EMBL" id="KII71409.1"/>
    </source>
</evidence>
<protein>
    <submittedName>
        <fullName evidence="1">EPM2A-interacting protein 1</fullName>
    </submittedName>
</protein>
<dbReference type="OrthoDB" id="10061052at2759"/>
<comment type="caution">
    <text evidence="1">The sequence shown here is derived from an EMBL/GenBank/DDBJ whole genome shotgun (WGS) entry which is preliminary data.</text>
</comment>
<keyword evidence="2" id="KW-1185">Reference proteome</keyword>
<proteinExistence type="predicted"/>
<dbReference type="EMBL" id="JWZT01001777">
    <property type="protein sequence ID" value="KII71409.1"/>
    <property type="molecule type" value="Genomic_DNA"/>
</dbReference>
<dbReference type="OMA" id="KLEHRAM"/>
<dbReference type="AlphaFoldDB" id="A0A0C2J0Q9"/>
<accession>A0A0C2J0Q9</accession>
<organism evidence="1 2">
    <name type="scientific">Thelohanellus kitauei</name>
    <name type="common">Myxosporean</name>
    <dbReference type="NCBI Taxonomy" id="669202"/>
    <lineage>
        <taxon>Eukaryota</taxon>
        <taxon>Metazoa</taxon>
        <taxon>Cnidaria</taxon>
        <taxon>Myxozoa</taxon>
        <taxon>Myxosporea</taxon>
        <taxon>Bivalvulida</taxon>
        <taxon>Platysporina</taxon>
        <taxon>Myxobolidae</taxon>
        <taxon>Thelohanellus</taxon>
    </lineage>
</organism>
<dbReference type="Proteomes" id="UP000031668">
    <property type="component" value="Unassembled WGS sequence"/>
</dbReference>
<name>A0A0C2J0Q9_THEKT</name>
<evidence type="ECO:0000313" key="2">
    <source>
        <dbReference type="Proteomes" id="UP000031668"/>
    </source>
</evidence>